<dbReference type="SUPFAM" id="SSF82784">
    <property type="entry name" value="OsmC-like"/>
    <property type="match status" value="1"/>
</dbReference>
<dbReference type="PANTHER" id="PTHR39624:SF2">
    <property type="entry name" value="OSMC-LIKE PROTEIN"/>
    <property type="match status" value="1"/>
</dbReference>
<comment type="caution">
    <text evidence="1">The sequence shown here is derived from an EMBL/GenBank/DDBJ whole genome shotgun (WGS) entry which is preliminary data.</text>
</comment>
<dbReference type="RefSeq" id="WP_088707670.1">
    <property type="nucleotide sequence ID" value="NZ_LSTO01000001.1"/>
</dbReference>
<dbReference type="OrthoDB" id="9789573at2"/>
<proteinExistence type="predicted"/>
<evidence type="ECO:0000313" key="1">
    <source>
        <dbReference type="EMBL" id="OWW20805.1"/>
    </source>
</evidence>
<sequence length="130" mass="14308">MASIHLSSPSGYPQLIRARTHALRSDEPLDAGGTDTGPAPYELLLAALASCTSLTLRMYADRKQWHLGEIKVNARFFRDESGEEKVTREVLIEAALSEEQQQRLAEICEKTPVTKTLKRALAISTSLRGG</sequence>
<dbReference type="EMBL" id="LSTO01000001">
    <property type="protein sequence ID" value="OWW20805.1"/>
    <property type="molecule type" value="Genomic_DNA"/>
</dbReference>
<dbReference type="InterPro" id="IPR015946">
    <property type="entry name" value="KH_dom-like_a/b"/>
</dbReference>
<reference evidence="1 2" key="1">
    <citation type="submission" date="2016-02" db="EMBL/GenBank/DDBJ databases">
        <authorList>
            <person name="Wen L."/>
            <person name="He K."/>
            <person name="Yang H."/>
        </authorList>
    </citation>
    <scope>NUCLEOTIDE SEQUENCE [LARGE SCALE GENOMIC DNA]</scope>
    <source>
        <strain evidence="1 2">TSA40</strain>
    </source>
</reference>
<keyword evidence="2" id="KW-1185">Reference proteome</keyword>
<dbReference type="Pfam" id="PF02566">
    <property type="entry name" value="OsmC"/>
    <property type="match status" value="1"/>
</dbReference>
<accession>A0A254TE52</accession>
<dbReference type="PANTHER" id="PTHR39624">
    <property type="entry name" value="PROTEIN INVOLVED IN RIMO-MEDIATED BETA-METHYLTHIOLATION OF RIBOSOMAL PROTEIN S12 YCAO"/>
    <property type="match status" value="1"/>
</dbReference>
<gene>
    <name evidence="1" type="ORF">AYR66_16350</name>
</gene>
<protein>
    <submittedName>
        <fullName evidence="1">Osmotically inducible protein C</fullName>
    </submittedName>
</protein>
<dbReference type="InterPro" id="IPR003718">
    <property type="entry name" value="OsmC/Ohr_fam"/>
</dbReference>
<dbReference type="Gene3D" id="3.30.300.20">
    <property type="match status" value="1"/>
</dbReference>
<organism evidence="1 2">
    <name type="scientific">Noviherbaspirillum denitrificans</name>
    <dbReference type="NCBI Taxonomy" id="1968433"/>
    <lineage>
        <taxon>Bacteria</taxon>
        <taxon>Pseudomonadati</taxon>
        <taxon>Pseudomonadota</taxon>
        <taxon>Betaproteobacteria</taxon>
        <taxon>Burkholderiales</taxon>
        <taxon>Oxalobacteraceae</taxon>
        <taxon>Noviherbaspirillum</taxon>
    </lineage>
</organism>
<dbReference type="AlphaFoldDB" id="A0A254TE52"/>
<evidence type="ECO:0000313" key="2">
    <source>
        <dbReference type="Proteomes" id="UP000197535"/>
    </source>
</evidence>
<dbReference type="Proteomes" id="UP000197535">
    <property type="component" value="Unassembled WGS sequence"/>
</dbReference>
<dbReference type="InterPro" id="IPR036102">
    <property type="entry name" value="OsmC/Ohrsf"/>
</dbReference>
<name>A0A254TE52_9BURK</name>